<evidence type="ECO:0000313" key="1">
    <source>
        <dbReference type="EMBL" id="GBN01192.1"/>
    </source>
</evidence>
<evidence type="ECO:0000313" key="2">
    <source>
        <dbReference type="Proteomes" id="UP000499080"/>
    </source>
</evidence>
<dbReference type="AlphaFoldDB" id="A0A4Y2KGW8"/>
<reference evidence="1 2" key="1">
    <citation type="journal article" date="2019" name="Sci. Rep.">
        <title>Orb-weaving spider Araneus ventricosus genome elucidates the spidroin gene catalogue.</title>
        <authorList>
            <person name="Kono N."/>
            <person name="Nakamura H."/>
            <person name="Ohtoshi R."/>
            <person name="Moran D.A.P."/>
            <person name="Shinohara A."/>
            <person name="Yoshida Y."/>
            <person name="Fujiwara M."/>
            <person name="Mori M."/>
            <person name="Tomita M."/>
            <person name="Arakawa K."/>
        </authorList>
    </citation>
    <scope>NUCLEOTIDE SEQUENCE [LARGE SCALE GENOMIC DNA]</scope>
</reference>
<organism evidence="1 2">
    <name type="scientific">Araneus ventricosus</name>
    <name type="common">Orbweaver spider</name>
    <name type="synonym">Epeira ventricosa</name>
    <dbReference type="NCBI Taxonomy" id="182803"/>
    <lineage>
        <taxon>Eukaryota</taxon>
        <taxon>Metazoa</taxon>
        <taxon>Ecdysozoa</taxon>
        <taxon>Arthropoda</taxon>
        <taxon>Chelicerata</taxon>
        <taxon>Arachnida</taxon>
        <taxon>Araneae</taxon>
        <taxon>Araneomorphae</taxon>
        <taxon>Entelegynae</taxon>
        <taxon>Araneoidea</taxon>
        <taxon>Araneidae</taxon>
        <taxon>Araneus</taxon>
    </lineage>
</organism>
<gene>
    <name evidence="1" type="ORF">AVEN_201361_1</name>
</gene>
<proteinExistence type="predicted"/>
<dbReference type="Proteomes" id="UP000499080">
    <property type="component" value="Unassembled WGS sequence"/>
</dbReference>
<comment type="caution">
    <text evidence="1">The sequence shown here is derived from an EMBL/GenBank/DDBJ whole genome shotgun (WGS) entry which is preliminary data.</text>
</comment>
<sequence>MTFRFEATRDLLGRNSSFLRKIPQSVTPSPNFLTIPTRGRLTLDIRFKMTRPTYTADLWWNRISNTEHSRPEAEILSDDMNFPTKVRKVGSLNPVRSGRKAYRHIVLEQSTIVTLEDSYWTSESDETMLCLFVCLPLTTLWLILSTSDSEMFFV</sequence>
<protein>
    <submittedName>
        <fullName evidence="1">Uncharacterized protein</fullName>
    </submittedName>
</protein>
<keyword evidence="2" id="KW-1185">Reference proteome</keyword>
<accession>A0A4Y2KGW8</accession>
<name>A0A4Y2KGW8_ARAVE</name>
<dbReference type="EMBL" id="BGPR01004592">
    <property type="protein sequence ID" value="GBN01192.1"/>
    <property type="molecule type" value="Genomic_DNA"/>
</dbReference>